<name>A0A9D1SEB1_9FIRM</name>
<reference evidence="1" key="2">
    <citation type="journal article" date="2021" name="PeerJ">
        <title>Extensive microbial diversity within the chicken gut microbiome revealed by metagenomics and culture.</title>
        <authorList>
            <person name="Gilroy R."/>
            <person name="Ravi A."/>
            <person name="Getino M."/>
            <person name="Pursley I."/>
            <person name="Horton D.L."/>
            <person name="Alikhan N.F."/>
            <person name="Baker D."/>
            <person name="Gharbi K."/>
            <person name="Hall N."/>
            <person name="Watson M."/>
            <person name="Adriaenssens E.M."/>
            <person name="Foster-Nyarko E."/>
            <person name="Jarju S."/>
            <person name="Secka A."/>
            <person name="Antonio M."/>
            <person name="Oren A."/>
            <person name="Chaudhuri R.R."/>
            <person name="La Ragione R."/>
            <person name="Hildebrand F."/>
            <person name="Pallen M.J."/>
        </authorList>
    </citation>
    <scope>NUCLEOTIDE SEQUENCE</scope>
    <source>
        <strain evidence="1">USAMLcec3-3695</strain>
    </source>
</reference>
<dbReference type="Proteomes" id="UP000824109">
    <property type="component" value="Unassembled WGS sequence"/>
</dbReference>
<comment type="caution">
    <text evidence="1">The sequence shown here is derived from an EMBL/GenBank/DDBJ whole genome shotgun (WGS) entry which is preliminary data.</text>
</comment>
<dbReference type="AlphaFoldDB" id="A0A9D1SEB1"/>
<evidence type="ECO:0000313" key="1">
    <source>
        <dbReference type="EMBL" id="HIU56483.1"/>
    </source>
</evidence>
<sequence length="79" mass="9057">MGSLSQGIFEKGYKMGKEQAMKEIREKEIEIGRMIGIAISLRNVMKNLDMTEEQAMAALCIPQDEQDKYKSLLRDCEEI</sequence>
<proteinExistence type="predicted"/>
<organism evidence="1 2">
    <name type="scientific">Candidatus Ornithomonoglobus merdipullorum</name>
    <dbReference type="NCBI Taxonomy" id="2840895"/>
    <lineage>
        <taxon>Bacteria</taxon>
        <taxon>Bacillati</taxon>
        <taxon>Bacillota</taxon>
        <taxon>Clostridia</taxon>
        <taxon>Candidatus Ornithomonoglobus</taxon>
    </lineage>
</organism>
<accession>A0A9D1SEB1</accession>
<gene>
    <name evidence="1" type="ORF">IAA61_01555</name>
</gene>
<protein>
    <submittedName>
        <fullName evidence="1">Uncharacterized protein</fullName>
    </submittedName>
</protein>
<dbReference type="EMBL" id="DVNB01000021">
    <property type="protein sequence ID" value="HIU56483.1"/>
    <property type="molecule type" value="Genomic_DNA"/>
</dbReference>
<evidence type="ECO:0000313" key="2">
    <source>
        <dbReference type="Proteomes" id="UP000824109"/>
    </source>
</evidence>
<reference evidence="1" key="1">
    <citation type="submission" date="2020-10" db="EMBL/GenBank/DDBJ databases">
        <authorList>
            <person name="Gilroy R."/>
        </authorList>
    </citation>
    <scope>NUCLEOTIDE SEQUENCE</scope>
    <source>
        <strain evidence="1">USAMLcec3-3695</strain>
    </source>
</reference>